<sequence length="95" mass="10702">MTQKTKTTTKKATIKTTSKAELAKALAKDEKKLAKDKVMLAEAEERIVEMTIGEDVRNAVLIVSLLINMFIFIAWLMMQVTTEYDYAISAVIFGR</sequence>
<reference evidence="2" key="1">
    <citation type="journal article" date="2021" name="Nat. Microbiol.">
        <title>Cocultivation of an ultrasmall environmental parasitic bacterium with lytic ability against bacteria associated with wastewater foams.</title>
        <authorList>
            <person name="Batinovic S."/>
            <person name="Rose J.J.A."/>
            <person name="Ratcliffe J."/>
            <person name="Seviour R.J."/>
            <person name="Petrovski S."/>
        </authorList>
    </citation>
    <scope>NUCLEOTIDE SEQUENCE</scope>
    <source>
        <strain evidence="2">JR1</strain>
    </source>
</reference>
<dbReference type="KEGG" id="mama:GII36_01815"/>
<dbReference type="Proteomes" id="UP001059824">
    <property type="component" value="Chromosome"/>
</dbReference>
<keyword evidence="3" id="KW-1185">Reference proteome</keyword>
<protein>
    <submittedName>
        <fullName evidence="2">Uncharacterized protein</fullName>
    </submittedName>
</protein>
<evidence type="ECO:0000256" key="1">
    <source>
        <dbReference type="SAM" id="Phobius"/>
    </source>
</evidence>
<feature type="transmembrane region" description="Helical" evidence="1">
    <location>
        <begin position="59"/>
        <end position="78"/>
    </location>
</feature>
<keyword evidence="1" id="KW-0812">Transmembrane</keyword>
<keyword evidence="1" id="KW-1133">Transmembrane helix</keyword>
<keyword evidence="1" id="KW-0472">Membrane</keyword>
<name>A0A857MLB8_9BACT</name>
<dbReference type="AlphaFoldDB" id="A0A857MLB8"/>
<gene>
    <name evidence="2" type="ORF">GII36_01815</name>
</gene>
<organism evidence="2 3">
    <name type="scientific">Candidatus Mycosynbacter amalyticus</name>
    <dbReference type="NCBI Taxonomy" id="2665156"/>
    <lineage>
        <taxon>Bacteria</taxon>
        <taxon>Candidatus Saccharimonadota</taxon>
        <taxon>Candidatus Saccharimonadota incertae sedis</taxon>
        <taxon>Candidatus Mycosynbacter</taxon>
    </lineage>
</organism>
<evidence type="ECO:0000313" key="2">
    <source>
        <dbReference type="EMBL" id="QHN42585.1"/>
    </source>
</evidence>
<evidence type="ECO:0000313" key="3">
    <source>
        <dbReference type="Proteomes" id="UP001059824"/>
    </source>
</evidence>
<dbReference type="RefSeq" id="WP_260763995.1">
    <property type="nucleotide sequence ID" value="NZ_CP045921.1"/>
</dbReference>
<proteinExistence type="predicted"/>
<accession>A0A857MLB8</accession>
<dbReference type="EMBL" id="CP045921">
    <property type="protein sequence ID" value="QHN42585.1"/>
    <property type="molecule type" value="Genomic_DNA"/>
</dbReference>